<feature type="compositionally biased region" description="Acidic residues" evidence="1">
    <location>
        <begin position="1"/>
        <end position="16"/>
    </location>
</feature>
<dbReference type="OrthoDB" id="6611988at2759"/>
<evidence type="ECO:0000313" key="3">
    <source>
        <dbReference type="Proteomes" id="UP001153714"/>
    </source>
</evidence>
<proteinExistence type="predicted"/>
<feature type="region of interest" description="Disordered" evidence="1">
    <location>
        <begin position="295"/>
        <end position="327"/>
    </location>
</feature>
<dbReference type="PANTHER" id="PTHR10773:SF19">
    <property type="match status" value="1"/>
</dbReference>
<dbReference type="Proteomes" id="UP001153714">
    <property type="component" value="Chromosome 1"/>
</dbReference>
<dbReference type="PANTHER" id="PTHR10773">
    <property type="entry name" value="DNA-DIRECTED RNA POLYMERASES I, II, AND III SUBUNIT RPABC2"/>
    <property type="match status" value="1"/>
</dbReference>
<evidence type="ECO:0000256" key="1">
    <source>
        <dbReference type="SAM" id="MobiDB-lite"/>
    </source>
</evidence>
<feature type="region of interest" description="Disordered" evidence="1">
    <location>
        <begin position="45"/>
        <end position="98"/>
    </location>
</feature>
<dbReference type="EMBL" id="OU893332">
    <property type="protein sequence ID" value="CAG9781819.1"/>
    <property type="molecule type" value="Genomic_DNA"/>
</dbReference>
<dbReference type="AlphaFoldDB" id="A0A9N9N0J9"/>
<protein>
    <submittedName>
        <fullName evidence="2">Uncharacterized protein</fullName>
    </submittedName>
</protein>
<keyword evidence="3" id="KW-1185">Reference proteome</keyword>
<organism evidence="2 3">
    <name type="scientific">Diatraea saccharalis</name>
    <name type="common">sugarcane borer</name>
    <dbReference type="NCBI Taxonomy" id="40085"/>
    <lineage>
        <taxon>Eukaryota</taxon>
        <taxon>Metazoa</taxon>
        <taxon>Ecdysozoa</taxon>
        <taxon>Arthropoda</taxon>
        <taxon>Hexapoda</taxon>
        <taxon>Insecta</taxon>
        <taxon>Pterygota</taxon>
        <taxon>Neoptera</taxon>
        <taxon>Endopterygota</taxon>
        <taxon>Lepidoptera</taxon>
        <taxon>Glossata</taxon>
        <taxon>Ditrysia</taxon>
        <taxon>Pyraloidea</taxon>
        <taxon>Crambidae</taxon>
        <taxon>Crambinae</taxon>
        <taxon>Diatraea</taxon>
    </lineage>
</organism>
<feature type="region of interest" description="Disordered" evidence="1">
    <location>
        <begin position="204"/>
        <end position="226"/>
    </location>
</feature>
<reference evidence="2" key="1">
    <citation type="submission" date="2021-12" db="EMBL/GenBank/DDBJ databases">
        <authorList>
            <person name="King R."/>
        </authorList>
    </citation>
    <scope>NUCLEOTIDE SEQUENCE</scope>
</reference>
<feature type="region of interest" description="Disordered" evidence="1">
    <location>
        <begin position="1"/>
        <end position="30"/>
    </location>
</feature>
<sequence length="327" mass="36737">MSLTEDEATEVIEDDIREPAEATMSATANTATDYIEQELLRDIFGSSPVEPYEDSGSEYVPEQGSKSSSRSLRDILGDSSGSEGNDEGLSSVSTSKDTRKRIRKENLWKKNVRKNKRARGNFDLQSAYLYSLIHVMVKARSYVRAKDTSSERVAGNTTSKPKEFSRLYHLPEANGKHIRVCKSFFKQVFKVSDGRLTRVLKNKPLGDPAPIDKRGRHIPSNKTPDTKVNEVKDFINTFPKYDSHYTRHKSETRQYLPPHLNLSIMYSEYKSDSADLTGGGSIAMHIRGGRYRRDLRGTAVPQAPPPPRMGPSRLRAPSMTAHIDSRA</sequence>
<gene>
    <name evidence="2" type="ORF">DIATSA_LOCUS137</name>
</gene>
<feature type="compositionally biased region" description="Low complexity" evidence="1">
    <location>
        <begin position="77"/>
        <end position="91"/>
    </location>
</feature>
<evidence type="ECO:0000313" key="2">
    <source>
        <dbReference type="EMBL" id="CAG9781819.1"/>
    </source>
</evidence>
<reference evidence="2" key="2">
    <citation type="submission" date="2022-10" db="EMBL/GenBank/DDBJ databases">
        <authorList>
            <consortium name="ENA_rothamsted_submissions"/>
            <consortium name="culmorum"/>
            <person name="King R."/>
        </authorList>
    </citation>
    <scope>NUCLEOTIDE SEQUENCE</scope>
</reference>
<name>A0A9N9N0J9_9NEOP</name>
<accession>A0A9N9N0J9</accession>